<sequence>MLKNIDDILRRVDPAHAGKPFAGRSVILFGDVYLNFAVADSSLFYPSSSNHNPHLRDVTKLYKSFKTVIILDTQYSHHGDSDEQNCFLECLGRLKRRECVQSDLEFVRSRQLSKLGEEEKQTFRDALHIFPLRRLVWDYNQ</sequence>
<evidence type="ECO:0000313" key="2">
    <source>
        <dbReference type="Proteomes" id="UP000708208"/>
    </source>
</evidence>
<dbReference type="AlphaFoldDB" id="A0A8J2PGF6"/>
<proteinExistence type="predicted"/>
<dbReference type="Proteomes" id="UP000708208">
    <property type="component" value="Unassembled WGS sequence"/>
</dbReference>
<accession>A0A8J2PGF6</accession>
<comment type="caution">
    <text evidence="1">The sequence shown here is derived from an EMBL/GenBank/DDBJ whole genome shotgun (WGS) entry which is preliminary data.</text>
</comment>
<reference evidence="1" key="1">
    <citation type="submission" date="2021-06" db="EMBL/GenBank/DDBJ databases">
        <authorList>
            <person name="Hodson N. C."/>
            <person name="Mongue J. A."/>
            <person name="Jaron S. K."/>
        </authorList>
    </citation>
    <scope>NUCLEOTIDE SEQUENCE</scope>
</reference>
<evidence type="ECO:0000313" key="1">
    <source>
        <dbReference type="EMBL" id="CAG7822283.1"/>
    </source>
</evidence>
<dbReference type="EMBL" id="CAJVCH010525933">
    <property type="protein sequence ID" value="CAG7822283.1"/>
    <property type="molecule type" value="Genomic_DNA"/>
</dbReference>
<name>A0A8J2PGF6_9HEXA</name>
<keyword evidence="2" id="KW-1185">Reference proteome</keyword>
<organism evidence="1 2">
    <name type="scientific">Allacma fusca</name>
    <dbReference type="NCBI Taxonomy" id="39272"/>
    <lineage>
        <taxon>Eukaryota</taxon>
        <taxon>Metazoa</taxon>
        <taxon>Ecdysozoa</taxon>
        <taxon>Arthropoda</taxon>
        <taxon>Hexapoda</taxon>
        <taxon>Collembola</taxon>
        <taxon>Symphypleona</taxon>
        <taxon>Sminthuridae</taxon>
        <taxon>Allacma</taxon>
    </lineage>
</organism>
<protein>
    <submittedName>
        <fullName evidence="1">Uncharacterized protein</fullName>
    </submittedName>
</protein>
<gene>
    <name evidence="1" type="ORF">AFUS01_LOCUS32565</name>
</gene>